<evidence type="ECO:0000313" key="3">
    <source>
        <dbReference type="Proteomes" id="UP000230750"/>
    </source>
</evidence>
<evidence type="ECO:0000313" key="2">
    <source>
        <dbReference type="EMBL" id="PIK42073.1"/>
    </source>
</evidence>
<dbReference type="Gene3D" id="2.40.70.10">
    <property type="entry name" value="Acid Proteases"/>
    <property type="match status" value="1"/>
</dbReference>
<dbReference type="InterPro" id="IPR043502">
    <property type="entry name" value="DNA/RNA_pol_sf"/>
</dbReference>
<sequence length="488" mass="54668">MLTTGSLLKKAVGKCPEVTLEVSNVPTRCLIDTGAQVSTITESFFYQNCPSEELIDISTILQLSAAQGLDVPYVGFAELPVTALGQNFYAGFLVTRDLVGTPMAQRKAAVPGLLGSNIFEQLSELLKKSLGESYLQQLLSEGNKWAHVLALYQEKVAGSLGDEEGRICEVRIAGKEPVLLPGRTAVLVECTVKPAVSQTPYEALIEQQENLSTHLQNGVFVCPTMVKVTENGRILSQVLNLAPRDVYLQPRTPVAILRAVEDLNKPVNVSLQEQRVSETQWYDKVLPEIDFGPDITESEMKTVLGMLSMHKGVFSTSDDDVGFCDKIKHTIPLSDDTPIKVPHRRIPPHEWQEVREHLEKLLKQKVIQESSSPFASPVVLVRKKDGKLRLCVDYRALNNKTRKDAYPLPRIEEALDALKGQNIFCSLDLSHGYYQVRLQRKMWRKRPFEQVPEACMNTSECLSDSAMLRQRSCDSWITYLAIRICKHF</sequence>
<dbReference type="InterPro" id="IPR000477">
    <property type="entry name" value="RT_dom"/>
</dbReference>
<dbReference type="EMBL" id="MRZV01000964">
    <property type="protein sequence ID" value="PIK42073.1"/>
    <property type="molecule type" value="Genomic_DNA"/>
</dbReference>
<dbReference type="PANTHER" id="PTHR24559:SF435">
    <property type="entry name" value="RIBONUCLEASE H"/>
    <property type="match status" value="1"/>
</dbReference>
<reference evidence="2 3" key="1">
    <citation type="journal article" date="2017" name="PLoS Biol.">
        <title>The sea cucumber genome provides insights into morphological evolution and visceral regeneration.</title>
        <authorList>
            <person name="Zhang X."/>
            <person name="Sun L."/>
            <person name="Yuan J."/>
            <person name="Sun Y."/>
            <person name="Gao Y."/>
            <person name="Zhang L."/>
            <person name="Li S."/>
            <person name="Dai H."/>
            <person name="Hamel J.F."/>
            <person name="Liu C."/>
            <person name="Yu Y."/>
            <person name="Liu S."/>
            <person name="Lin W."/>
            <person name="Guo K."/>
            <person name="Jin S."/>
            <person name="Xu P."/>
            <person name="Storey K.B."/>
            <person name="Huan P."/>
            <person name="Zhang T."/>
            <person name="Zhou Y."/>
            <person name="Zhang J."/>
            <person name="Lin C."/>
            <person name="Li X."/>
            <person name="Xing L."/>
            <person name="Huo D."/>
            <person name="Sun M."/>
            <person name="Wang L."/>
            <person name="Mercier A."/>
            <person name="Li F."/>
            <person name="Yang H."/>
            <person name="Xiang J."/>
        </authorList>
    </citation>
    <scope>NUCLEOTIDE SEQUENCE [LARGE SCALE GENOMIC DNA]</scope>
    <source>
        <strain evidence="2">Shaxun</strain>
        <tissue evidence="2">Muscle</tissue>
    </source>
</reference>
<dbReference type="InterPro" id="IPR053134">
    <property type="entry name" value="RNA-dir_DNA_polymerase"/>
</dbReference>
<dbReference type="Pfam" id="PF00078">
    <property type="entry name" value="RVT_1"/>
    <property type="match status" value="1"/>
</dbReference>
<name>A0A2G8K266_STIJA</name>
<dbReference type="GO" id="GO:0006508">
    <property type="term" value="P:proteolysis"/>
    <property type="evidence" value="ECO:0007669"/>
    <property type="project" value="InterPro"/>
</dbReference>
<protein>
    <recommendedName>
        <fullName evidence="1">Reverse transcriptase domain-containing protein</fullName>
    </recommendedName>
</protein>
<gene>
    <name evidence="2" type="ORF">BSL78_21069</name>
</gene>
<dbReference type="AlphaFoldDB" id="A0A2G8K266"/>
<dbReference type="PROSITE" id="PS00141">
    <property type="entry name" value="ASP_PROTEASE"/>
    <property type="match status" value="1"/>
</dbReference>
<dbReference type="CDD" id="cd01647">
    <property type="entry name" value="RT_LTR"/>
    <property type="match status" value="1"/>
</dbReference>
<proteinExistence type="predicted"/>
<dbReference type="Gene3D" id="3.10.10.10">
    <property type="entry name" value="HIV Type 1 Reverse Transcriptase, subunit A, domain 1"/>
    <property type="match status" value="1"/>
</dbReference>
<evidence type="ECO:0000259" key="1">
    <source>
        <dbReference type="Pfam" id="PF00078"/>
    </source>
</evidence>
<dbReference type="PANTHER" id="PTHR24559">
    <property type="entry name" value="TRANSPOSON TY3-I GAG-POL POLYPROTEIN"/>
    <property type="match status" value="1"/>
</dbReference>
<dbReference type="InterPro" id="IPR001969">
    <property type="entry name" value="Aspartic_peptidase_AS"/>
</dbReference>
<keyword evidence="3" id="KW-1185">Reference proteome</keyword>
<dbReference type="Proteomes" id="UP000230750">
    <property type="component" value="Unassembled WGS sequence"/>
</dbReference>
<dbReference type="InterPro" id="IPR021109">
    <property type="entry name" value="Peptidase_aspartic_dom_sf"/>
</dbReference>
<dbReference type="Gene3D" id="3.30.70.270">
    <property type="match status" value="1"/>
</dbReference>
<accession>A0A2G8K266</accession>
<dbReference type="SUPFAM" id="SSF56672">
    <property type="entry name" value="DNA/RNA polymerases"/>
    <property type="match status" value="1"/>
</dbReference>
<organism evidence="2 3">
    <name type="scientific">Stichopus japonicus</name>
    <name type="common">Sea cucumber</name>
    <dbReference type="NCBI Taxonomy" id="307972"/>
    <lineage>
        <taxon>Eukaryota</taxon>
        <taxon>Metazoa</taxon>
        <taxon>Echinodermata</taxon>
        <taxon>Eleutherozoa</taxon>
        <taxon>Echinozoa</taxon>
        <taxon>Holothuroidea</taxon>
        <taxon>Aspidochirotacea</taxon>
        <taxon>Aspidochirotida</taxon>
        <taxon>Stichopodidae</taxon>
        <taxon>Apostichopus</taxon>
    </lineage>
</organism>
<comment type="caution">
    <text evidence="2">The sequence shown here is derived from an EMBL/GenBank/DDBJ whole genome shotgun (WGS) entry which is preliminary data.</text>
</comment>
<dbReference type="SUPFAM" id="SSF50630">
    <property type="entry name" value="Acid proteases"/>
    <property type="match status" value="1"/>
</dbReference>
<dbReference type="OrthoDB" id="6262013at2759"/>
<dbReference type="InterPro" id="IPR043128">
    <property type="entry name" value="Rev_trsase/Diguanyl_cyclase"/>
</dbReference>
<feature type="domain" description="Reverse transcriptase" evidence="1">
    <location>
        <begin position="381"/>
        <end position="448"/>
    </location>
</feature>
<dbReference type="GO" id="GO:0004190">
    <property type="term" value="F:aspartic-type endopeptidase activity"/>
    <property type="evidence" value="ECO:0007669"/>
    <property type="project" value="InterPro"/>
</dbReference>